<dbReference type="GO" id="GO:0005154">
    <property type="term" value="F:epidermal growth factor receptor binding"/>
    <property type="evidence" value="ECO:0007669"/>
    <property type="project" value="TreeGrafter"/>
</dbReference>
<dbReference type="GO" id="GO:0016020">
    <property type="term" value="C:membrane"/>
    <property type="evidence" value="ECO:0007669"/>
    <property type="project" value="UniProtKB-SubCell"/>
</dbReference>
<keyword evidence="3" id="KW-0812">Transmembrane</keyword>
<dbReference type="Bgee" id="ENSELUG00000023908">
    <property type="expression patterns" value="Expressed in nose and 10 other cell types or tissues"/>
</dbReference>
<evidence type="ECO:0000256" key="6">
    <source>
        <dbReference type="ARBA" id="ARBA00023136"/>
    </source>
</evidence>
<evidence type="ECO:0000256" key="8">
    <source>
        <dbReference type="ARBA" id="ARBA00023180"/>
    </source>
</evidence>
<sequence length="207" mass="22493">MWKGYKSDQTFTATLSSDGVPRPGIQDVKDTMSGPNQTARAFTLSAVLLLLSTGTQSAEPSDDLQPTQLFIVQNQAEPLLPVNGSDMEAPQVLKMSKPCKEEDKSYCLNGQCFYPHDSDTPACKCDASYSGQRCGLLTHLATLHDLTKTEEVIAICVGVRNSIFLIRHTLVHIPQRDLSFSQRASSSSSPMLFLSSSSPPPASHFAD</sequence>
<dbReference type="PROSITE" id="PS50026">
    <property type="entry name" value="EGF_3"/>
    <property type="match status" value="1"/>
</dbReference>
<comment type="caution">
    <text evidence="9">Lacks conserved residue(s) required for the propagation of feature annotation.</text>
</comment>
<dbReference type="STRING" id="8010.ENSELUP00000025167"/>
<evidence type="ECO:0000256" key="5">
    <source>
        <dbReference type="ARBA" id="ARBA00023030"/>
    </source>
</evidence>
<keyword evidence="6" id="KW-0472">Membrane</keyword>
<dbReference type="SUPFAM" id="SSF57196">
    <property type="entry name" value="EGF/Laminin"/>
    <property type="match status" value="1"/>
</dbReference>
<evidence type="ECO:0000259" key="10">
    <source>
        <dbReference type="PROSITE" id="PS50026"/>
    </source>
</evidence>
<dbReference type="FunCoup" id="A0A3P8ZA94">
    <property type="interactions" value="1010"/>
</dbReference>
<dbReference type="GeneTree" id="ENSGT00940000181451"/>
<reference evidence="11" key="4">
    <citation type="submission" date="2025-09" db="UniProtKB">
        <authorList>
            <consortium name="Ensembl"/>
        </authorList>
    </citation>
    <scope>IDENTIFICATION</scope>
</reference>
<keyword evidence="2 9" id="KW-0245">EGF-like domain</keyword>
<keyword evidence="4" id="KW-1133">Transmembrane helix</keyword>
<dbReference type="GO" id="GO:0008284">
    <property type="term" value="P:positive regulation of cell population proliferation"/>
    <property type="evidence" value="ECO:0007669"/>
    <property type="project" value="TreeGrafter"/>
</dbReference>
<protein>
    <submittedName>
        <fullName evidence="11">Epithelial mitogen</fullName>
    </submittedName>
</protein>
<reference evidence="11" key="3">
    <citation type="submission" date="2025-08" db="UniProtKB">
        <authorList>
            <consortium name="Ensembl"/>
        </authorList>
    </citation>
    <scope>IDENTIFICATION</scope>
</reference>
<keyword evidence="7 9" id="KW-1015">Disulfide bond</keyword>
<reference evidence="12" key="1">
    <citation type="journal article" date="2014" name="PLoS ONE">
        <title>The genome and linkage map of the northern pike (Esox lucius): conserved synteny revealed between the salmonid sister group and the Neoteleostei.</title>
        <authorList>
            <person name="Rondeau E.B."/>
            <person name="Minkley D.R."/>
            <person name="Leong J.S."/>
            <person name="Messmer A.M."/>
            <person name="Jantzen J.R."/>
            <person name="von Schalburg K.R."/>
            <person name="Lemon C."/>
            <person name="Bird N.H."/>
            <person name="Koop B.F."/>
        </authorList>
    </citation>
    <scope>NUCLEOTIDE SEQUENCE</scope>
</reference>
<evidence type="ECO:0000256" key="1">
    <source>
        <dbReference type="ARBA" id="ARBA00004479"/>
    </source>
</evidence>
<reference evidence="11" key="2">
    <citation type="submission" date="2020-02" db="EMBL/GenBank/DDBJ databases">
        <title>Esox lucius (northern pike) genome, fEsoLuc1, primary haplotype.</title>
        <authorList>
            <person name="Myers G."/>
            <person name="Karagic N."/>
            <person name="Meyer A."/>
            <person name="Pippel M."/>
            <person name="Reichard M."/>
            <person name="Winkler S."/>
            <person name="Tracey A."/>
            <person name="Sims Y."/>
            <person name="Howe K."/>
            <person name="Rhie A."/>
            <person name="Formenti G."/>
            <person name="Durbin R."/>
            <person name="Fedrigo O."/>
            <person name="Jarvis E.D."/>
        </authorList>
    </citation>
    <scope>NUCLEOTIDE SEQUENCE [LARGE SCALE GENOMIC DNA]</scope>
</reference>
<evidence type="ECO:0000256" key="7">
    <source>
        <dbReference type="ARBA" id="ARBA00023157"/>
    </source>
</evidence>
<dbReference type="GO" id="GO:0005615">
    <property type="term" value="C:extracellular space"/>
    <property type="evidence" value="ECO:0007669"/>
    <property type="project" value="TreeGrafter"/>
</dbReference>
<dbReference type="InterPro" id="IPR000742">
    <property type="entry name" value="EGF"/>
</dbReference>
<dbReference type="Proteomes" id="UP000265140">
    <property type="component" value="Chromosome 13"/>
</dbReference>
<evidence type="ECO:0000256" key="4">
    <source>
        <dbReference type="ARBA" id="ARBA00022989"/>
    </source>
</evidence>
<dbReference type="GO" id="GO:0008083">
    <property type="term" value="F:growth factor activity"/>
    <property type="evidence" value="ECO:0007669"/>
    <property type="project" value="UniProtKB-KW"/>
</dbReference>
<dbReference type="GO" id="GO:0045840">
    <property type="term" value="P:positive regulation of mitotic nuclear division"/>
    <property type="evidence" value="ECO:0007669"/>
    <property type="project" value="TreeGrafter"/>
</dbReference>
<dbReference type="PANTHER" id="PTHR10740">
    <property type="entry name" value="TRANSFORMING GROWTH FACTOR ALPHA"/>
    <property type="match status" value="1"/>
</dbReference>
<dbReference type="InParanoid" id="A0A3P8ZA94"/>
<dbReference type="Ensembl" id="ENSELUT00000043442.3">
    <property type="protein sequence ID" value="ENSELUP00000025167.2"/>
    <property type="gene ID" value="ENSELUG00000023908.3"/>
</dbReference>
<name>A0A3P8ZA94_ESOLU</name>
<evidence type="ECO:0000256" key="3">
    <source>
        <dbReference type="ARBA" id="ARBA00022692"/>
    </source>
</evidence>
<comment type="subcellular location">
    <subcellularLocation>
        <location evidence="1">Membrane</location>
        <topology evidence="1">Single-pass type I membrane protein</topology>
    </subcellularLocation>
</comment>
<evidence type="ECO:0000256" key="2">
    <source>
        <dbReference type="ARBA" id="ARBA00022536"/>
    </source>
</evidence>
<keyword evidence="8" id="KW-0325">Glycoprotein</keyword>
<organism evidence="11 12">
    <name type="scientific">Esox lucius</name>
    <name type="common">Northern pike</name>
    <dbReference type="NCBI Taxonomy" id="8010"/>
    <lineage>
        <taxon>Eukaryota</taxon>
        <taxon>Metazoa</taxon>
        <taxon>Chordata</taxon>
        <taxon>Craniata</taxon>
        <taxon>Vertebrata</taxon>
        <taxon>Euteleostomi</taxon>
        <taxon>Actinopterygii</taxon>
        <taxon>Neopterygii</taxon>
        <taxon>Teleostei</taxon>
        <taxon>Protacanthopterygii</taxon>
        <taxon>Esociformes</taxon>
        <taxon>Esocidae</taxon>
        <taxon>Esox</taxon>
    </lineage>
</organism>
<evidence type="ECO:0000313" key="11">
    <source>
        <dbReference type="Ensembl" id="ENSELUP00000025167.2"/>
    </source>
</evidence>
<keyword evidence="12" id="KW-1185">Reference proteome</keyword>
<dbReference type="PANTHER" id="PTHR10740:SF10">
    <property type="entry name" value="EPIGEN"/>
    <property type="match status" value="1"/>
</dbReference>
<dbReference type="PROSITE" id="PS00022">
    <property type="entry name" value="EGF_1"/>
    <property type="match status" value="1"/>
</dbReference>
<dbReference type="Gene3D" id="2.10.25.10">
    <property type="entry name" value="Laminin"/>
    <property type="match status" value="1"/>
</dbReference>
<dbReference type="OMA" id="CMYPQDS"/>
<evidence type="ECO:0000256" key="9">
    <source>
        <dbReference type="PROSITE-ProRule" id="PRU00076"/>
    </source>
</evidence>
<feature type="domain" description="EGF-like" evidence="10">
    <location>
        <begin position="95"/>
        <end position="135"/>
    </location>
</feature>
<proteinExistence type="predicted"/>
<dbReference type="AlphaFoldDB" id="A0A3P8ZA94"/>
<evidence type="ECO:0000313" key="12">
    <source>
        <dbReference type="Proteomes" id="UP000265140"/>
    </source>
</evidence>
<keyword evidence="5" id="KW-0339">Growth factor</keyword>
<feature type="disulfide bond" evidence="9">
    <location>
        <begin position="125"/>
        <end position="134"/>
    </location>
</feature>
<dbReference type="GO" id="GO:0007173">
    <property type="term" value="P:epidermal growth factor receptor signaling pathway"/>
    <property type="evidence" value="ECO:0007669"/>
    <property type="project" value="TreeGrafter"/>
</dbReference>
<accession>A0A3P8ZA94</accession>